<organism evidence="1 2">
    <name type="scientific">Pseudaeromonas paramecii</name>
    <dbReference type="NCBI Taxonomy" id="2138166"/>
    <lineage>
        <taxon>Bacteria</taxon>
        <taxon>Pseudomonadati</taxon>
        <taxon>Pseudomonadota</taxon>
        <taxon>Gammaproteobacteria</taxon>
        <taxon>Aeromonadales</taxon>
        <taxon>Aeromonadaceae</taxon>
        <taxon>Pseudaeromonas</taxon>
    </lineage>
</organism>
<dbReference type="Proteomes" id="UP001501321">
    <property type="component" value="Unassembled WGS sequence"/>
</dbReference>
<evidence type="ECO:0000313" key="2">
    <source>
        <dbReference type="Proteomes" id="UP001501321"/>
    </source>
</evidence>
<keyword evidence="2" id="KW-1185">Reference proteome</keyword>
<evidence type="ECO:0000313" key="1">
    <source>
        <dbReference type="EMBL" id="GAA4503548.1"/>
    </source>
</evidence>
<dbReference type="EMBL" id="BAABFC010000025">
    <property type="protein sequence ID" value="GAA4503548.1"/>
    <property type="molecule type" value="Genomic_DNA"/>
</dbReference>
<accession>A0ABP8QJM6</accession>
<reference evidence="2" key="1">
    <citation type="journal article" date="2019" name="Int. J. Syst. Evol. Microbiol.">
        <title>The Global Catalogue of Microorganisms (GCM) 10K type strain sequencing project: providing services to taxonomists for standard genome sequencing and annotation.</title>
        <authorList>
            <consortium name="The Broad Institute Genomics Platform"/>
            <consortium name="The Broad Institute Genome Sequencing Center for Infectious Disease"/>
            <person name="Wu L."/>
            <person name="Ma J."/>
        </authorList>
    </citation>
    <scope>NUCLEOTIDE SEQUENCE [LARGE SCALE GENOMIC DNA]</scope>
    <source>
        <strain evidence="2">JCM 32226</strain>
    </source>
</reference>
<protein>
    <submittedName>
        <fullName evidence="1">Uncharacterized protein</fullName>
    </submittedName>
</protein>
<proteinExistence type="predicted"/>
<gene>
    <name evidence="1" type="ORF">GCM10023095_30020</name>
</gene>
<comment type="caution">
    <text evidence="1">The sequence shown here is derived from an EMBL/GenBank/DDBJ whole genome shotgun (WGS) entry which is preliminary data.</text>
</comment>
<sequence length="147" mass="16970">MAREPAEPFNLSRLLQHFAAQRRQQAALLGVQLECRVKSGLWVQGEPAALQSQLERLWQQTLRHPRRYPLLQLELEANERWAWLCWQGEAIPGQWQSLLAFPRLHQRLNGSLAPLLAAGWQVSVKAGEGRRAWRLRLPLLGREEASR</sequence>
<name>A0ABP8QJM6_9GAMM</name>